<dbReference type="InterPro" id="IPR005467">
    <property type="entry name" value="His_kinase_dom"/>
</dbReference>
<evidence type="ECO:0000313" key="9">
    <source>
        <dbReference type="Proteomes" id="UP001064632"/>
    </source>
</evidence>
<dbReference type="EC" id="2.7.13.3" evidence="2"/>
<feature type="coiled-coil region" evidence="4">
    <location>
        <begin position="822"/>
        <end position="849"/>
    </location>
</feature>
<name>A0ABY6BA02_9GAMM</name>
<evidence type="ECO:0000256" key="1">
    <source>
        <dbReference type="ARBA" id="ARBA00000085"/>
    </source>
</evidence>
<dbReference type="Proteomes" id="UP001064632">
    <property type="component" value="Chromosome"/>
</dbReference>
<dbReference type="InterPro" id="IPR004358">
    <property type="entry name" value="Sig_transdc_His_kin-like_C"/>
</dbReference>
<dbReference type="Gene3D" id="3.30.565.10">
    <property type="entry name" value="Histidine kinase-like ATPase, C-terminal domain"/>
    <property type="match status" value="1"/>
</dbReference>
<comment type="catalytic activity">
    <reaction evidence="1">
        <text>ATP + protein L-histidine = ADP + protein N-phospho-L-histidine.</text>
        <dbReference type="EC" id="2.7.13.3"/>
    </reaction>
</comment>
<feature type="signal peptide" evidence="6">
    <location>
        <begin position="1"/>
        <end position="19"/>
    </location>
</feature>
<dbReference type="SMART" id="SM00387">
    <property type="entry name" value="HATPase_c"/>
    <property type="match status" value="1"/>
</dbReference>
<dbReference type="CDD" id="cd00082">
    <property type="entry name" value="HisKA"/>
    <property type="match status" value="1"/>
</dbReference>
<dbReference type="Pfam" id="PF02518">
    <property type="entry name" value="HATPase_c"/>
    <property type="match status" value="1"/>
</dbReference>
<evidence type="ECO:0000256" key="6">
    <source>
        <dbReference type="SAM" id="SignalP"/>
    </source>
</evidence>
<protein>
    <recommendedName>
        <fullName evidence="2">histidine kinase</fullName>
        <ecNumber evidence="2">2.7.13.3</ecNumber>
    </recommendedName>
</protein>
<dbReference type="InterPro" id="IPR003594">
    <property type="entry name" value="HATPase_dom"/>
</dbReference>
<reference evidence="8" key="1">
    <citation type="submission" date="2022-09" db="EMBL/GenBank/DDBJ databases">
        <title>Tahibacter sp. nov., isolated from a fresh water.</title>
        <authorList>
            <person name="Baek J.H."/>
            <person name="Lee J.K."/>
            <person name="Kim J.M."/>
            <person name="Jeon C.O."/>
        </authorList>
    </citation>
    <scope>NUCLEOTIDE SEQUENCE</scope>
    <source>
        <strain evidence="8">W38</strain>
    </source>
</reference>
<keyword evidence="5" id="KW-0812">Transmembrane</keyword>
<gene>
    <name evidence="8" type="ORF">N4264_19325</name>
</gene>
<dbReference type="Pfam" id="PF07494">
    <property type="entry name" value="Reg_prop"/>
    <property type="match status" value="3"/>
</dbReference>
<accession>A0ABY6BA02</accession>
<dbReference type="RefSeq" id="WP_261693868.1">
    <property type="nucleotide sequence ID" value="NZ_CP104694.1"/>
</dbReference>
<keyword evidence="8" id="KW-0067">ATP-binding</keyword>
<dbReference type="Gene3D" id="1.10.287.130">
    <property type="match status" value="1"/>
</dbReference>
<dbReference type="PANTHER" id="PTHR43065:SF50">
    <property type="entry name" value="HISTIDINE KINASE"/>
    <property type="match status" value="1"/>
</dbReference>
<keyword evidence="4" id="KW-0175">Coiled coil</keyword>
<evidence type="ECO:0000259" key="7">
    <source>
        <dbReference type="PROSITE" id="PS50109"/>
    </source>
</evidence>
<keyword evidence="5" id="KW-0472">Membrane</keyword>
<keyword evidence="8" id="KW-0547">Nucleotide-binding</keyword>
<dbReference type="SUPFAM" id="SSF63829">
    <property type="entry name" value="Calcium-dependent phosphotriesterase"/>
    <property type="match status" value="3"/>
</dbReference>
<dbReference type="SUPFAM" id="SSF55874">
    <property type="entry name" value="ATPase domain of HSP90 chaperone/DNA topoisomerase II/histidine kinase"/>
    <property type="match status" value="1"/>
</dbReference>
<dbReference type="GO" id="GO:0005524">
    <property type="term" value="F:ATP binding"/>
    <property type="evidence" value="ECO:0007669"/>
    <property type="project" value="UniProtKB-KW"/>
</dbReference>
<dbReference type="InterPro" id="IPR011110">
    <property type="entry name" value="Reg_prop"/>
</dbReference>
<feature type="domain" description="Histidine kinase" evidence="7">
    <location>
        <begin position="865"/>
        <end position="1109"/>
    </location>
</feature>
<dbReference type="PROSITE" id="PS50109">
    <property type="entry name" value="HIS_KIN"/>
    <property type="match status" value="1"/>
</dbReference>
<feature type="transmembrane region" description="Helical" evidence="5">
    <location>
        <begin position="740"/>
        <end position="758"/>
    </location>
</feature>
<keyword evidence="9" id="KW-1185">Reference proteome</keyword>
<evidence type="ECO:0000256" key="3">
    <source>
        <dbReference type="ARBA" id="ARBA00022553"/>
    </source>
</evidence>
<dbReference type="InterPro" id="IPR003661">
    <property type="entry name" value="HisK_dim/P_dom"/>
</dbReference>
<evidence type="ECO:0000313" key="8">
    <source>
        <dbReference type="EMBL" id="UXI66888.1"/>
    </source>
</evidence>
<dbReference type="InterPro" id="IPR015943">
    <property type="entry name" value="WD40/YVTN_repeat-like_dom_sf"/>
</dbReference>
<dbReference type="Gene3D" id="2.60.40.10">
    <property type="entry name" value="Immunoglobulins"/>
    <property type="match status" value="1"/>
</dbReference>
<keyword evidence="5" id="KW-1133">Transmembrane helix</keyword>
<dbReference type="InterPro" id="IPR036890">
    <property type="entry name" value="HATPase_C_sf"/>
</dbReference>
<feature type="chain" id="PRO_5045936476" description="histidine kinase" evidence="6">
    <location>
        <begin position="20"/>
        <end position="1119"/>
    </location>
</feature>
<organism evidence="8 9">
    <name type="scientific">Tahibacter amnicola</name>
    <dbReference type="NCBI Taxonomy" id="2976241"/>
    <lineage>
        <taxon>Bacteria</taxon>
        <taxon>Pseudomonadati</taxon>
        <taxon>Pseudomonadota</taxon>
        <taxon>Gammaproteobacteria</taxon>
        <taxon>Lysobacterales</taxon>
        <taxon>Rhodanobacteraceae</taxon>
        <taxon>Tahibacter</taxon>
    </lineage>
</organism>
<dbReference type="PRINTS" id="PR00344">
    <property type="entry name" value="BCTRLSENSOR"/>
</dbReference>
<dbReference type="InterPro" id="IPR013783">
    <property type="entry name" value="Ig-like_fold"/>
</dbReference>
<keyword evidence="6" id="KW-0732">Signal</keyword>
<dbReference type="EMBL" id="CP104694">
    <property type="protein sequence ID" value="UXI66888.1"/>
    <property type="molecule type" value="Genomic_DNA"/>
</dbReference>
<proteinExistence type="predicted"/>
<evidence type="ECO:0000256" key="4">
    <source>
        <dbReference type="SAM" id="Coils"/>
    </source>
</evidence>
<sequence length="1119" mass="122761">MTSAWQRVWRFLLAFGLLAGEFGLAAAPADVPDGRYAFRTYGLDQGLSNLTVWALRQDRQGLLWVGTENGLMRYDGRRFDVFGPDDGLPNSSINHLAEDPEGVLWVATTRGLAFRNEGRFVRAPGLPGVNILALAVGPGGHLWAGTAEGPWRRTPGGEFERAGDWPGGQVTALWGSPERGEVWAATWTGARSDVLQWADGTWTAVGGSDDFTASPIDALARDGNGRLWARSLTALWQHTGEGFRPSPFPVPPIQQKAALYVDQQGRLWVTTEQGPLRVDGDTTQKLDQHHGLPASADHVVLVDREGSVWVGGIGLFRLRGGGAWRIHGIEEGLPGNAIWSIFRDRDGRLYTGTDKGLARAEGGRWKMVAASQGMQVRSVVQAADGSLLMTGPPYIRRWDPRTDQATTIGADAGMVSGRRTFRLSIDRDGTLWVATEGEGLLRGIYQEGTWTFAREPLPGGDPHETFEDIHEDTRGRLWAAGANGLAVREQGQWRRITTREGLRSDHVTHARGTANGDVLVSYAANGGVFRARYEQGRFQVLPDLDTLNQYRQVFYLIAEDVRENVWAGTGAGVYRVDRKGAAVHFSTDDGLAGDDINSEAFLADSNGDVWLGTSTGLAHFRAADYHAVSDPPAAAILSFRLGDVSYPGSPSQAPSAPHGKGVFEVRFAALSYRHEESITLQGRLVGLDSTWYAANNSDDRFVGLGAGHYAFEVRARTAVGAWGTPATVAFDILPAWWQTAWFRTLMVLGFLALLVMLVKMRTEAVKRRYRRRQKQLEELVAVRTAELSQANQMQAEANLALHDANTRLHQEIDERLLAERAVQQRNVELELLNQELASLNRKLAGTQTQLIESEKMASVGLLAAGVAHEINNPIAFVRANLGSLKSYLDRTLSVLMAYQQLESELPAENPKLSQVTTLKRHVELDFIRADAPSLLAESLAGVTRVETIVKDLRDFSHIDSVEWQFVDIHQCLESTLNVIAHELRNKADIVRDYSEVPPVECLAFQINQVFLNLLINACQAMDQRGTITIHTEHDEHEARIRISDTGKGIAARDLKRVFEPFFTTKPVGMGTGLGLSVAYGIMQKHGGTIEVVSELGQGAAFTVHLPIHPVKPDGGDGEG</sequence>
<dbReference type="Gene3D" id="2.130.10.10">
    <property type="entry name" value="YVTN repeat-like/Quinoprotein amine dehydrogenase"/>
    <property type="match status" value="3"/>
</dbReference>
<keyword evidence="3" id="KW-0597">Phosphoprotein</keyword>
<evidence type="ECO:0000256" key="2">
    <source>
        <dbReference type="ARBA" id="ARBA00012438"/>
    </source>
</evidence>
<dbReference type="SMART" id="SM00388">
    <property type="entry name" value="HisKA"/>
    <property type="match status" value="1"/>
</dbReference>
<evidence type="ECO:0000256" key="5">
    <source>
        <dbReference type="SAM" id="Phobius"/>
    </source>
</evidence>
<dbReference type="PANTHER" id="PTHR43065">
    <property type="entry name" value="SENSOR HISTIDINE KINASE"/>
    <property type="match status" value="1"/>
</dbReference>